<dbReference type="Proteomes" id="UP001596087">
    <property type="component" value="Unassembled WGS sequence"/>
</dbReference>
<sequence>MLVESSLPTAPEALALAHARFLAQTGKITRALGDLEAMPEPGHDLVRASWLATRLDCRLARGDLAAADAVADALAGLTDEDDLVGAIALHGLGEHVSALGDPDGALTNFLAAGDRLGGGEDDPETVPWRAGAALALVRTRRAREADGLAREHLERSRRTGSAYVVAQAMRIVAATGSGGSRVACLREARSLLDQVPAERLAAQIDTDLGVLLSLDPSPTAQAEAVALLRGAEEYAGREDLFPLQHRIRENLQRLGQEPRRIRSETLATLTATEQKAARMAAAGLTNREIAETMKVTVKAVEWHLSHVYRKLGIRGRRGLAASLGTSG</sequence>
<organism evidence="5 6">
    <name type="scientific">Nocardioides taihuensis</name>
    <dbReference type="NCBI Taxonomy" id="1835606"/>
    <lineage>
        <taxon>Bacteria</taxon>
        <taxon>Bacillati</taxon>
        <taxon>Actinomycetota</taxon>
        <taxon>Actinomycetes</taxon>
        <taxon>Propionibacteriales</taxon>
        <taxon>Nocardioidaceae</taxon>
        <taxon>Nocardioides</taxon>
    </lineage>
</organism>
<reference evidence="6" key="1">
    <citation type="journal article" date="2019" name="Int. J. Syst. Evol. Microbiol.">
        <title>The Global Catalogue of Microorganisms (GCM) 10K type strain sequencing project: providing services to taxonomists for standard genome sequencing and annotation.</title>
        <authorList>
            <consortium name="The Broad Institute Genomics Platform"/>
            <consortium name="The Broad Institute Genome Sequencing Center for Infectious Disease"/>
            <person name="Wu L."/>
            <person name="Ma J."/>
        </authorList>
    </citation>
    <scope>NUCLEOTIDE SEQUENCE [LARGE SCALE GENOMIC DNA]</scope>
    <source>
        <strain evidence="6">DFY41</strain>
    </source>
</reference>
<dbReference type="Gene3D" id="1.10.10.10">
    <property type="entry name" value="Winged helix-like DNA-binding domain superfamily/Winged helix DNA-binding domain"/>
    <property type="match status" value="1"/>
</dbReference>
<evidence type="ECO:0000313" key="6">
    <source>
        <dbReference type="Proteomes" id="UP001596087"/>
    </source>
</evidence>
<dbReference type="PROSITE" id="PS50043">
    <property type="entry name" value="HTH_LUXR_2"/>
    <property type="match status" value="1"/>
</dbReference>
<evidence type="ECO:0000313" key="5">
    <source>
        <dbReference type="EMBL" id="MFC5176367.1"/>
    </source>
</evidence>
<proteinExistence type="predicted"/>
<keyword evidence="6" id="KW-1185">Reference proteome</keyword>
<evidence type="ECO:0000256" key="2">
    <source>
        <dbReference type="ARBA" id="ARBA00023125"/>
    </source>
</evidence>
<evidence type="ECO:0000256" key="1">
    <source>
        <dbReference type="ARBA" id="ARBA00023015"/>
    </source>
</evidence>
<comment type="caution">
    <text evidence="5">The sequence shown here is derived from an EMBL/GenBank/DDBJ whole genome shotgun (WGS) entry which is preliminary data.</text>
</comment>
<dbReference type="PANTHER" id="PTHR44688:SF16">
    <property type="entry name" value="DNA-BINDING TRANSCRIPTIONAL ACTIVATOR DEVR_DOSR"/>
    <property type="match status" value="1"/>
</dbReference>
<dbReference type="SMART" id="SM00421">
    <property type="entry name" value="HTH_LUXR"/>
    <property type="match status" value="1"/>
</dbReference>
<dbReference type="InterPro" id="IPR016032">
    <property type="entry name" value="Sig_transdc_resp-reg_C-effctor"/>
</dbReference>
<keyword evidence="2" id="KW-0238">DNA-binding</keyword>
<dbReference type="EMBL" id="JBHSKD010000007">
    <property type="protein sequence ID" value="MFC5176367.1"/>
    <property type="molecule type" value="Genomic_DNA"/>
</dbReference>
<dbReference type="PANTHER" id="PTHR44688">
    <property type="entry name" value="DNA-BINDING TRANSCRIPTIONAL ACTIVATOR DEVR_DOSR"/>
    <property type="match status" value="1"/>
</dbReference>
<protein>
    <submittedName>
        <fullName evidence="5">LuxR C-terminal-related transcriptional regulator</fullName>
    </submittedName>
</protein>
<dbReference type="PRINTS" id="PR00038">
    <property type="entry name" value="HTHLUXR"/>
</dbReference>
<dbReference type="InterPro" id="IPR000792">
    <property type="entry name" value="Tscrpt_reg_LuxR_C"/>
</dbReference>
<keyword evidence="1" id="KW-0805">Transcription regulation</keyword>
<keyword evidence="3" id="KW-0804">Transcription</keyword>
<feature type="domain" description="HTH luxR-type" evidence="4">
    <location>
        <begin position="262"/>
        <end position="327"/>
    </location>
</feature>
<gene>
    <name evidence="5" type="ORF">ACFPGP_06775</name>
</gene>
<dbReference type="CDD" id="cd06170">
    <property type="entry name" value="LuxR_C_like"/>
    <property type="match status" value="1"/>
</dbReference>
<dbReference type="Pfam" id="PF00196">
    <property type="entry name" value="GerE"/>
    <property type="match status" value="1"/>
</dbReference>
<dbReference type="SUPFAM" id="SSF46894">
    <property type="entry name" value="C-terminal effector domain of the bipartite response regulators"/>
    <property type="match status" value="1"/>
</dbReference>
<accession>A0ABW0BH72</accession>
<dbReference type="RefSeq" id="WP_378588624.1">
    <property type="nucleotide sequence ID" value="NZ_JBHSKD010000007.1"/>
</dbReference>
<name>A0ABW0BH72_9ACTN</name>
<dbReference type="SUPFAM" id="SSF48452">
    <property type="entry name" value="TPR-like"/>
    <property type="match status" value="1"/>
</dbReference>
<evidence type="ECO:0000259" key="4">
    <source>
        <dbReference type="PROSITE" id="PS50043"/>
    </source>
</evidence>
<dbReference type="InterPro" id="IPR011990">
    <property type="entry name" value="TPR-like_helical_dom_sf"/>
</dbReference>
<evidence type="ECO:0000256" key="3">
    <source>
        <dbReference type="ARBA" id="ARBA00023163"/>
    </source>
</evidence>
<dbReference type="InterPro" id="IPR036388">
    <property type="entry name" value="WH-like_DNA-bd_sf"/>
</dbReference>